<name>A0A453GT84_AEGTS</name>
<evidence type="ECO:0000313" key="1">
    <source>
        <dbReference type="EnsemblPlants" id="AET3Gv21196600.7"/>
    </source>
</evidence>
<reference evidence="1" key="4">
    <citation type="submission" date="2019-03" db="UniProtKB">
        <authorList>
            <consortium name="EnsemblPlants"/>
        </authorList>
    </citation>
    <scope>IDENTIFICATION</scope>
</reference>
<organism evidence="1 2">
    <name type="scientific">Aegilops tauschii subsp. strangulata</name>
    <name type="common">Goatgrass</name>
    <dbReference type="NCBI Taxonomy" id="200361"/>
    <lineage>
        <taxon>Eukaryota</taxon>
        <taxon>Viridiplantae</taxon>
        <taxon>Streptophyta</taxon>
        <taxon>Embryophyta</taxon>
        <taxon>Tracheophyta</taxon>
        <taxon>Spermatophyta</taxon>
        <taxon>Magnoliopsida</taxon>
        <taxon>Liliopsida</taxon>
        <taxon>Poales</taxon>
        <taxon>Poaceae</taxon>
        <taxon>BOP clade</taxon>
        <taxon>Pooideae</taxon>
        <taxon>Triticodae</taxon>
        <taxon>Triticeae</taxon>
        <taxon>Triticinae</taxon>
        <taxon>Aegilops</taxon>
    </lineage>
</organism>
<evidence type="ECO:0000313" key="2">
    <source>
        <dbReference type="Proteomes" id="UP000015105"/>
    </source>
</evidence>
<sequence length="50" mass="5903">MIWGSSSVMHYIFSEMYYEIIKVGCTMLDRILCLDLGECNQTYTLRFCHS</sequence>
<dbReference type="Gramene" id="AET3Gv21196600.7">
    <property type="protein sequence ID" value="AET3Gv21196600.7"/>
    <property type="gene ID" value="AET3Gv21196600"/>
</dbReference>
<keyword evidence="2" id="KW-1185">Reference proteome</keyword>
<accession>A0A453GT84</accession>
<reference evidence="2" key="1">
    <citation type="journal article" date="2014" name="Science">
        <title>Ancient hybridizations among the ancestral genomes of bread wheat.</title>
        <authorList>
            <consortium name="International Wheat Genome Sequencing Consortium,"/>
            <person name="Marcussen T."/>
            <person name="Sandve S.R."/>
            <person name="Heier L."/>
            <person name="Spannagl M."/>
            <person name="Pfeifer M."/>
            <person name="Jakobsen K.S."/>
            <person name="Wulff B.B."/>
            <person name="Steuernagel B."/>
            <person name="Mayer K.F."/>
            <person name="Olsen O.A."/>
        </authorList>
    </citation>
    <scope>NUCLEOTIDE SEQUENCE [LARGE SCALE GENOMIC DNA]</scope>
    <source>
        <strain evidence="2">cv. AL8/78</strain>
    </source>
</reference>
<reference evidence="1" key="3">
    <citation type="journal article" date="2017" name="Nature">
        <title>Genome sequence of the progenitor of the wheat D genome Aegilops tauschii.</title>
        <authorList>
            <person name="Luo M.C."/>
            <person name="Gu Y.Q."/>
            <person name="Puiu D."/>
            <person name="Wang H."/>
            <person name="Twardziok S.O."/>
            <person name="Deal K.R."/>
            <person name="Huo N."/>
            <person name="Zhu T."/>
            <person name="Wang L."/>
            <person name="Wang Y."/>
            <person name="McGuire P.E."/>
            <person name="Liu S."/>
            <person name="Long H."/>
            <person name="Ramasamy R.K."/>
            <person name="Rodriguez J.C."/>
            <person name="Van S.L."/>
            <person name="Yuan L."/>
            <person name="Wang Z."/>
            <person name="Xia Z."/>
            <person name="Xiao L."/>
            <person name="Anderson O.D."/>
            <person name="Ouyang S."/>
            <person name="Liang Y."/>
            <person name="Zimin A.V."/>
            <person name="Pertea G."/>
            <person name="Qi P."/>
            <person name="Bennetzen J.L."/>
            <person name="Dai X."/>
            <person name="Dawson M.W."/>
            <person name="Muller H.G."/>
            <person name="Kugler K."/>
            <person name="Rivarola-Duarte L."/>
            <person name="Spannagl M."/>
            <person name="Mayer K.F.X."/>
            <person name="Lu F.H."/>
            <person name="Bevan M.W."/>
            <person name="Leroy P."/>
            <person name="Li P."/>
            <person name="You F.M."/>
            <person name="Sun Q."/>
            <person name="Liu Z."/>
            <person name="Lyons E."/>
            <person name="Wicker T."/>
            <person name="Salzberg S.L."/>
            <person name="Devos K.M."/>
            <person name="Dvorak J."/>
        </authorList>
    </citation>
    <scope>NUCLEOTIDE SEQUENCE [LARGE SCALE GENOMIC DNA]</scope>
    <source>
        <strain evidence="1">cv. AL8/78</strain>
    </source>
</reference>
<reference evidence="1" key="5">
    <citation type="journal article" date="2021" name="G3 (Bethesda)">
        <title>Aegilops tauschii genome assembly Aet v5.0 features greater sequence contiguity and improved annotation.</title>
        <authorList>
            <person name="Wang L."/>
            <person name="Zhu T."/>
            <person name="Rodriguez J.C."/>
            <person name="Deal K.R."/>
            <person name="Dubcovsky J."/>
            <person name="McGuire P.E."/>
            <person name="Lux T."/>
            <person name="Spannagl M."/>
            <person name="Mayer K.F.X."/>
            <person name="Baldrich P."/>
            <person name="Meyers B.C."/>
            <person name="Huo N."/>
            <person name="Gu Y.Q."/>
            <person name="Zhou H."/>
            <person name="Devos K.M."/>
            <person name="Bennetzen J.L."/>
            <person name="Unver T."/>
            <person name="Budak H."/>
            <person name="Gulick P.J."/>
            <person name="Galiba G."/>
            <person name="Kalapos B."/>
            <person name="Nelson D.R."/>
            <person name="Li P."/>
            <person name="You F.M."/>
            <person name="Luo M.C."/>
            <person name="Dvorak J."/>
        </authorList>
    </citation>
    <scope>NUCLEOTIDE SEQUENCE [LARGE SCALE GENOMIC DNA]</scope>
    <source>
        <strain evidence="1">cv. AL8/78</strain>
    </source>
</reference>
<protein>
    <submittedName>
        <fullName evidence="1">Uncharacterized protein</fullName>
    </submittedName>
</protein>
<reference evidence="2" key="2">
    <citation type="journal article" date="2017" name="Nat. Plants">
        <title>The Aegilops tauschii genome reveals multiple impacts of transposons.</title>
        <authorList>
            <person name="Zhao G."/>
            <person name="Zou C."/>
            <person name="Li K."/>
            <person name="Wang K."/>
            <person name="Li T."/>
            <person name="Gao L."/>
            <person name="Zhang X."/>
            <person name="Wang H."/>
            <person name="Yang Z."/>
            <person name="Liu X."/>
            <person name="Jiang W."/>
            <person name="Mao L."/>
            <person name="Kong X."/>
            <person name="Jiao Y."/>
            <person name="Jia J."/>
        </authorList>
    </citation>
    <scope>NUCLEOTIDE SEQUENCE [LARGE SCALE GENOMIC DNA]</scope>
    <source>
        <strain evidence="2">cv. AL8/78</strain>
    </source>
</reference>
<proteinExistence type="predicted"/>
<dbReference type="EnsemblPlants" id="AET3Gv21196600.7">
    <property type="protein sequence ID" value="AET3Gv21196600.7"/>
    <property type="gene ID" value="AET3Gv21196600"/>
</dbReference>
<dbReference type="AlphaFoldDB" id="A0A453GT84"/>
<dbReference type="Proteomes" id="UP000015105">
    <property type="component" value="Chromosome 3D"/>
</dbReference>